<dbReference type="InterPro" id="IPR036576">
    <property type="entry name" value="WRKY_dom_sf"/>
</dbReference>
<keyword evidence="2" id="KW-0805">Transcription regulation</keyword>
<evidence type="ECO:0000256" key="5">
    <source>
        <dbReference type="ARBA" id="ARBA00023242"/>
    </source>
</evidence>
<evidence type="ECO:0000256" key="2">
    <source>
        <dbReference type="ARBA" id="ARBA00023015"/>
    </source>
</evidence>
<dbReference type="AlphaFoldDB" id="A0AAU9SAY8"/>
<dbReference type="FunFam" id="2.20.25.80:FF:000003">
    <property type="entry name" value="WRKY transcription factor 57"/>
    <property type="match status" value="1"/>
</dbReference>
<comment type="subcellular location">
    <subcellularLocation>
        <location evidence="1">Nucleus</location>
    </subcellularLocation>
</comment>
<keyword evidence="5" id="KW-0539">Nucleus</keyword>
<evidence type="ECO:0000256" key="4">
    <source>
        <dbReference type="ARBA" id="ARBA00023163"/>
    </source>
</evidence>
<evidence type="ECO:0000313" key="8">
    <source>
        <dbReference type="Proteomes" id="UP000836841"/>
    </source>
</evidence>
<sequence length="195" mass="22421">MNYPSNPNPNFTDFDETFKFDDYDYTFQMIMDQISLEDHSPTLSWTSSERLVAAEVTSPLQTSLASSPMSLEIGDKDGIKKRKRHKEDPIIHVFKTKSPDHSLDDGYKWRKYGKKPIRGSPHPRHYHKCSSPNCVVKKKIEKDTNNPEYVLTTYEGIHNHASPSVIYCDSDDFDLSSVNTWSFQTHTYSLSHSAP</sequence>
<dbReference type="GO" id="GO:0005634">
    <property type="term" value="C:nucleus"/>
    <property type="evidence" value="ECO:0007669"/>
    <property type="project" value="UniProtKB-SubCell"/>
</dbReference>
<name>A0AAU9SAY8_THLAR</name>
<dbReference type="SMART" id="SM00774">
    <property type="entry name" value="WRKY"/>
    <property type="match status" value="1"/>
</dbReference>
<keyword evidence="4" id="KW-0804">Transcription</keyword>
<dbReference type="Gene3D" id="2.20.25.80">
    <property type="entry name" value="WRKY domain"/>
    <property type="match status" value="1"/>
</dbReference>
<protein>
    <recommendedName>
        <fullName evidence="6">WRKY domain-containing protein</fullName>
    </recommendedName>
</protein>
<dbReference type="SUPFAM" id="SSF118290">
    <property type="entry name" value="WRKY DNA-binding domain"/>
    <property type="match status" value="1"/>
</dbReference>
<dbReference type="PANTHER" id="PTHR31221:SF273">
    <property type="entry name" value="WRKY TRANSCRIPTION FACTOR 59-RELATED"/>
    <property type="match status" value="1"/>
</dbReference>
<evidence type="ECO:0000256" key="3">
    <source>
        <dbReference type="ARBA" id="ARBA00023125"/>
    </source>
</evidence>
<dbReference type="EMBL" id="OU466860">
    <property type="protein sequence ID" value="CAH2061563.1"/>
    <property type="molecule type" value="Genomic_DNA"/>
</dbReference>
<dbReference type="GO" id="GO:0003700">
    <property type="term" value="F:DNA-binding transcription factor activity"/>
    <property type="evidence" value="ECO:0007669"/>
    <property type="project" value="InterPro"/>
</dbReference>
<dbReference type="Pfam" id="PF03106">
    <property type="entry name" value="WRKY"/>
    <property type="match status" value="1"/>
</dbReference>
<reference evidence="7 8" key="1">
    <citation type="submission" date="2022-03" db="EMBL/GenBank/DDBJ databases">
        <authorList>
            <person name="Nunn A."/>
            <person name="Chopra R."/>
            <person name="Nunn A."/>
            <person name="Contreras Garrido A."/>
        </authorList>
    </citation>
    <scope>NUCLEOTIDE SEQUENCE [LARGE SCALE GENOMIC DNA]</scope>
</reference>
<dbReference type="Proteomes" id="UP000836841">
    <property type="component" value="Chromosome 4"/>
</dbReference>
<gene>
    <name evidence="7" type="ORF">TAV2_LOCUS14763</name>
</gene>
<dbReference type="InterPro" id="IPR003657">
    <property type="entry name" value="WRKY_dom"/>
</dbReference>
<keyword evidence="8" id="KW-1185">Reference proteome</keyword>
<evidence type="ECO:0000259" key="6">
    <source>
        <dbReference type="PROSITE" id="PS50811"/>
    </source>
</evidence>
<organism evidence="7 8">
    <name type="scientific">Thlaspi arvense</name>
    <name type="common">Field penny-cress</name>
    <dbReference type="NCBI Taxonomy" id="13288"/>
    <lineage>
        <taxon>Eukaryota</taxon>
        <taxon>Viridiplantae</taxon>
        <taxon>Streptophyta</taxon>
        <taxon>Embryophyta</taxon>
        <taxon>Tracheophyta</taxon>
        <taxon>Spermatophyta</taxon>
        <taxon>Magnoliopsida</taxon>
        <taxon>eudicotyledons</taxon>
        <taxon>Gunneridae</taxon>
        <taxon>Pentapetalae</taxon>
        <taxon>rosids</taxon>
        <taxon>malvids</taxon>
        <taxon>Brassicales</taxon>
        <taxon>Brassicaceae</taxon>
        <taxon>Thlaspideae</taxon>
        <taxon>Thlaspi</taxon>
    </lineage>
</organism>
<dbReference type="PANTHER" id="PTHR31221">
    <property type="entry name" value="WRKY TRANSCRIPTION FACTOR PROTEIN 1-RELATED"/>
    <property type="match status" value="1"/>
</dbReference>
<keyword evidence="3" id="KW-0238">DNA-binding</keyword>
<evidence type="ECO:0000313" key="7">
    <source>
        <dbReference type="EMBL" id="CAH2061563.1"/>
    </source>
</evidence>
<dbReference type="GO" id="GO:0043565">
    <property type="term" value="F:sequence-specific DNA binding"/>
    <property type="evidence" value="ECO:0007669"/>
    <property type="project" value="InterPro"/>
</dbReference>
<dbReference type="InterPro" id="IPR044810">
    <property type="entry name" value="WRKY_plant"/>
</dbReference>
<dbReference type="PROSITE" id="PS50811">
    <property type="entry name" value="WRKY"/>
    <property type="match status" value="1"/>
</dbReference>
<accession>A0AAU9SAY8</accession>
<evidence type="ECO:0000256" key="1">
    <source>
        <dbReference type="ARBA" id="ARBA00004123"/>
    </source>
</evidence>
<proteinExistence type="predicted"/>
<feature type="domain" description="WRKY" evidence="6">
    <location>
        <begin position="98"/>
        <end position="163"/>
    </location>
</feature>